<evidence type="ECO:0000256" key="1">
    <source>
        <dbReference type="ARBA" id="ARBA00004141"/>
    </source>
</evidence>
<dbReference type="InterPro" id="IPR052430">
    <property type="entry name" value="IVT-Associated"/>
</dbReference>
<gene>
    <name evidence="9" type="ORF">K7432_002563</name>
</gene>
<feature type="transmembrane region" description="Helical" evidence="6">
    <location>
        <begin position="347"/>
        <end position="367"/>
    </location>
</feature>
<comment type="subcellular location">
    <subcellularLocation>
        <location evidence="1">Membrane</location>
        <topology evidence="1">Multi-pass membrane protein</topology>
    </subcellularLocation>
</comment>
<name>A0ABR2X194_9FUNG</name>
<evidence type="ECO:0000256" key="4">
    <source>
        <dbReference type="ARBA" id="ARBA00023136"/>
    </source>
</evidence>
<evidence type="ECO:0000256" key="2">
    <source>
        <dbReference type="ARBA" id="ARBA00022692"/>
    </source>
</evidence>
<reference evidence="9 10" key="1">
    <citation type="submission" date="2023-04" db="EMBL/GenBank/DDBJ databases">
        <title>Genome of Basidiobolus ranarum AG-B5.</title>
        <authorList>
            <person name="Stajich J.E."/>
            <person name="Carter-House D."/>
            <person name="Gryganskyi A."/>
        </authorList>
    </citation>
    <scope>NUCLEOTIDE SEQUENCE [LARGE SCALE GENOMIC DNA]</scope>
    <source>
        <strain evidence="9 10">AG-B5</strain>
    </source>
</reference>
<dbReference type="InterPro" id="IPR018820">
    <property type="entry name" value="BRE4-related_DUF2421"/>
</dbReference>
<keyword evidence="10" id="KW-1185">Reference proteome</keyword>
<dbReference type="Pfam" id="PF13515">
    <property type="entry name" value="FUSC_2"/>
    <property type="match status" value="1"/>
</dbReference>
<dbReference type="EMBL" id="JASJQH010000070">
    <property type="protein sequence ID" value="KAK9767548.1"/>
    <property type="molecule type" value="Genomic_DNA"/>
</dbReference>
<proteinExistence type="predicted"/>
<accession>A0ABR2X194</accession>
<evidence type="ECO:0000313" key="10">
    <source>
        <dbReference type="Proteomes" id="UP001479436"/>
    </source>
</evidence>
<comment type="caution">
    <text evidence="9">The sequence shown here is derived from an EMBL/GenBank/DDBJ whole genome shotgun (WGS) entry which is preliminary data.</text>
</comment>
<keyword evidence="3 6" id="KW-1133">Transmembrane helix</keyword>
<evidence type="ECO:0000259" key="8">
    <source>
        <dbReference type="Pfam" id="PF13515"/>
    </source>
</evidence>
<feature type="region of interest" description="Disordered" evidence="5">
    <location>
        <begin position="34"/>
        <end position="54"/>
    </location>
</feature>
<evidence type="ECO:0000256" key="5">
    <source>
        <dbReference type="SAM" id="MobiDB-lite"/>
    </source>
</evidence>
<keyword evidence="4 6" id="KW-0472">Membrane</keyword>
<feature type="transmembrane region" description="Helical" evidence="6">
    <location>
        <begin position="379"/>
        <end position="396"/>
    </location>
</feature>
<dbReference type="InterPro" id="IPR023244">
    <property type="entry name" value="Brefeldin_A-sensitivity_4"/>
</dbReference>
<feature type="domain" description="DUF2421" evidence="7">
    <location>
        <begin position="365"/>
        <end position="582"/>
    </location>
</feature>
<evidence type="ECO:0000256" key="3">
    <source>
        <dbReference type="ARBA" id="ARBA00022989"/>
    </source>
</evidence>
<organism evidence="9 10">
    <name type="scientific">Basidiobolus ranarum</name>
    <dbReference type="NCBI Taxonomy" id="34480"/>
    <lineage>
        <taxon>Eukaryota</taxon>
        <taxon>Fungi</taxon>
        <taxon>Fungi incertae sedis</taxon>
        <taxon>Zoopagomycota</taxon>
        <taxon>Entomophthoromycotina</taxon>
        <taxon>Basidiobolomycetes</taxon>
        <taxon>Basidiobolales</taxon>
        <taxon>Basidiobolaceae</taxon>
        <taxon>Basidiobolus</taxon>
    </lineage>
</organism>
<evidence type="ECO:0000259" key="7">
    <source>
        <dbReference type="Pfam" id="PF10334"/>
    </source>
</evidence>
<dbReference type="PANTHER" id="PTHR47804">
    <property type="entry name" value="60S RIBOSOMAL PROTEIN L19"/>
    <property type="match status" value="1"/>
</dbReference>
<dbReference type="PANTHER" id="PTHR47804:SF3">
    <property type="entry name" value="PROTEIN BRE4"/>
    <property type="match status" value="1"/>
</dbReference>
<dbReference type="InterPro" id="IPR049453">
    <property type="entry name" value="Memb_transporter_dom"/>
</dbReference>
<feature type="transmembrane region" description="Helical" evidence="6">
    <location>
        <begin position="284"/>
        <end position="301"/>
    </location>
</feature>
<sequence length="620" mass="71118">MYKVLLKTVKEPVVRIAKVCCRVISHVESRLEPKKLESPSKSNGSSTNESNHRENVNIPLVNKPDIASIIEELELAIKEFDTTEVLCSRTLNEMGLDTKPRDELFMVFTFLFCMREIARKLLKLVRYQEELCKLRTSAKRIWWPSVGFFTLISSPRYDDAVHVPEKDDDPIEQDTYNPAHSDKGHQHFRYRLWLFLMWFKKPEFKFSIKFTLALCLVTIPAFVSSTYDWFLDVHGNWGLVTVCLVMNQTIGSTVSVGIYRIIGTILGGLWGYLCWLASQGNPYIIAVFTYIIGIPCWYFFITRPYTKVPLVSLTTYMIVLFSTYNSVVVDKRGSSTSAGLLAVLRTVNLIIAIIISLLVEMVLWPYVARIELRRHLGITFYNFGVLFSATTSVHLMERKSPAWLEARYEAKKLTSKLQSSITKATTLLALSAKEPRLRDDFQEQTYVDIISRVQNLLDWTATMRSSIVQIDEKVKVKLVYPLNRRRKDVIASLLLQSYVISGAFKSKSPLPPYLPSAKTPRLRLLGKMRRLDAFSNMSRETLTDKIESEFFYTYWYAYAGSLIEVVEEHEELGDLVKKIVGEIKFVANDFNSYSDRTPNVSVDIERMADAAGLSVPRNYS</sequence>
<evidence type="ECO:0008006" key="11">
    <source>
        <dbReference type="Google" id="ProtNLM"/>
    </source>
</evidence>
<dbReference type="Proteomes" id="UP001479436">
    <property type="component" value="Unassembled WGS sequence"/>
</dbReference>
<feature type="domain" description="Integral membrane bound transporter" evidence="8">
    <location>
        <begin position="227"/>
        <end position="359"/>
    </location>
</feature>
<dbReference type="PRINTS" id="PR02047">
    <property type="entry name" value="BREFELDNASP4"/>
</dbReference>
<feature type="compositionally biased region" description="Polar residues" evidence="5">
    <location>
        <begin position="39"/>
        <end position="49"/>
    </location>
</feature>
<protein>
    <recommendedName>
        <fullName evidence="11">DUF2421 domain-containing protein</fullName>
    </recommendedName>
</protein>
<evidence type="ECO:0000256" key="6">
    <source>
        <dbReference type="SAM" id="Phobius"/>
    </source>
</evidence>
<dbReference type="Pfam" id="PF10334">
    <property type="entry name" value="BRE4"/>
    <property type="match status" value="1"/>
</dbReference>
<evidence type="ECO:0000313" key="9">
    <source>
        <dbReference type="EMBL" id="KAK9767548.1"/>
    </source>
</evidence>
<keyword evidence="2 6" id="KW-0812">Transmembrane</keyword>
<feature type="transmembrane region" description="Helical" evidence="6">
    <location>
        <begin position="258"/>
        <end position="278"/>
    </location>
</feature>
<feature type="transmembrane region" description="Helical" evidence="6">
    <location>
        <begin position="308"/>
        <end position="327"/>
    </location>
</feature>